<accession>A0ABU6NC12</accession>
<feature type="transmembrane region" description="Helical" evidence="8">
    <location>
        <begin position="90"/>
        <end position="109"/>
    </location>
</feature>
<evidence type="ECO:0000256" key="4">
    <source>
        <dbReference type="ARBA" id="ARBA00022692"/>
    </source>
</evidence>
<comment type="similarity">
    <text evidence="2 7">Belongs to the purine-cytosine permease (2.A.39) family.</text>
</comment>
<keyword evidence="4 8" id="KW-0812">Transmembrane</keyword>
<dbReference type="InterPro" id="IPR026030">
    <property type="entry name" value="Pur-cyt_permease_Fcy2/21/22"/>
</dbReference>
<keyword evidence="6 7" id="KW-0472">Membrane</keyword>
<feature type="transmembrane region" description="Helical" evidence="8">
    <location>
        <begin position="50"/>
        <end position="69"/>
    </location>
</feature>
<protein>
    <submittedName>
        <fullName evidence="9">Cytosine permease</fullName>
    </submittedName>
</protein>
<feature type="transmembrane region" description="Helical" evidence="8">
    <location>
        <begin position="345"/>
        <end position="366"/>
    </location>
</feature>
<evidence type="ECO:0000313" key="9">
    <source>
        <dbReference type="EMBL" id="MED3562852.1"/>
    </source>
</evidence>
<feature type="transmembrane region" description="Helical" evidence="8">
    <location>
        <begin position="387"/>
        <end position="412"/>
    </location>
</feature>
<dbReference type="InterPro" id="IPR001248">
    <property type="entry name" value="Pur-cyt_permease"/>
</dbReference>
<keyword evidence="3 7" id="KW-0813">Transport</keyword>
<sequence>MNIEKRTIEFIPEEERHGSVRNLFTIWFSANMQVTTLVTGALAIEFGLSIFWGLIAVIIGNLLGAIFMASHSVQGPKLGIPQMIQSRAQFGVVGAVIPLFVVILMYIGFFASSGVLGAQAISSAFSIPINWGIIFVSIIALVITLIGYDLIHKLEKYFAIIFAIVFIFVTIEAFQLKMPSHIWAPGHFSAGSFLLMVSIAATWQLTYAPYVADYSRYLPSNTPSSKTFGYTYAGTVIGTVWMMSLGVILTALIPKFLNNSSLGLAKLVGPQLAVIMYLVIVLGVFAVNVLNLYGAFMSITTTLEAFTKLKATTNVRFWLVFATAFIGAILAIWGNGNFLTNFENFILLLSYFMVPWTAINLIDYYLLRRGEYNVWDVFDVNGQYGKFNWVAIIAYLISFILEVPFVNTSMYVGPVSKALDGTDIAWIVGLAVPLVLYYFPMRKKINLSASNRGISNEQEFK</sequence>
<evidence type="ECO:0000256" key="6">
    <source>
        <dbReference type="ARBA" id="ARBA00023136"/>
    </source>
</evidence>
<feature type="transmembrane region" description="Helical" evidence="8">
    <location>
        <begin position="20"/>
        <end position="44"/>
    </location>
</feature>
<keyword evidence="5 8" id="KW-1133">Transmembrane helix</keyword>
<dbReference type="RefSeq" id="WP_327967809.1">
    <property type="nucleotide sequence ID" value="NZ_JARMQG010000119.1"/>
</dbReference>
<dbReference type="CDD" id="cd11484">
    <property type="entry name" value="SLC-NCS1sbd_CobB-like"/>
    <property type="match status" value="1"/>
</dbReference>
<dbReference type="PANTHER" id="PTHR31806">
    <property type="entry name" value="PURINE-CYTOSINE PERMEASE FCY2-RELATED"/>
    <property type="match status" value="1"/>
</dbReference>
<feature type="transmembrane region" description="Helical" evidence="8">
    <location>
        <begin position="315"/>
        <end position="333"/>
    </location>
</feature>
<dbReference type="PANTHER" id="PTHR31806:SF1">
    <property type="entry name" value="PURINE-CYTOSINE PERMEASE FCY2-RELATED"/>
    <property type="match status" value="1"/>
</dbReference>
<comment type="subcellular location">
    <subcellularLocation>
        <location evidence="1">Membrane</location>
        <topology evidence="1">Multi-pass membrane protein</topology>
    </subcellularLocation>
</comment>
<organism evidence="9 10">
    <name type="scientific">Bacillus xiapuensis</name>
    <dbReference type="NCBI Taxonomy" id="2014075"/>
    <lineage>
        <taxon>Bacteria</taxon>
        <taxon>Bacillati</taxon>
        <taxon>Bacillota</taxon>
        <taxon>Bacilli</taxon>
        <taxon>Bacillales</taxon>
        <taxon>Bacillaceae</taxon>
        <taxon>Bacillus</taxon>
    </lineage>
</organism>
<name>A0ABU6NC12_9BACI</name>
<dbReference type="EMBL" id="JARMQG010000119">
    <property type="protein sequence ID" value="MED3562852.1"/>
    <property type="molecule type" value="Genomic_DNA"/>
</dbReference>
<evidence type="ECO:0000256" key="3">
    <source>
        <dbReference type="ARBA" id="ARBA00022448"/>
    </source>
</evidence>
<dbReference type="Proteomes" id="UP001330749">
    <property type="component" value="Unassembled WGS sequence"/>
</dbReference>
<feature type="transmembrane region" description="Helical" evidence="8">
    <location>
        <begin position="129"/>
        <end position="150"/>
    </location>
</feature>
<reference evidence="9 10" key="1">
    <citation type="submission" date="2023-03" db="EMBL/GenBank/DDBJ databases">
        <title>Bacillus Genome Sequencing.</title>
        <authorList>
            <person name="Dunlap C."/>
        </authorList>
    </citation>
    <scope>NUCLEOTIDE SEQUENCE [LARGE SCALE GENOMIC DNA]</scope>
    <source>
        <strain evidence="9 10">B-14544</strain>
    </source>
</reference>
<feature type="transmembrane region" description="Helical" evidence="8">
    <location>
        <begin position="273"/>
        <end position="294"/>
    </location>
</feature>
<feature type="transmembrane region" description="Helical" evidence="8">
    <location>
        <begin position="229"/>
        <end position="253"/>
    </location>
</feature>
<evidence type="ECO:0000256" key="7">
    <source>
        <dbReference type="PIRNR" id="PIRNR002744"/>
    </source>
</evidence>
<feature type="transmembrane region" description="Helical" evidence="8">
    <location>
        <begin position="188"/>
        <end position="208"/>
    </location>
</feature>
<dbReference type="PIRSF" id="PIRSF002744">
    <property type="entry name" value="Pur-cyt_permease"/>
    <property type="match status" value="1"/>
</dbReference>
<feature type="transmembrane region" description="Helical" evidence="8">
    <location>
        <begin position="424"/>
        <end position="440"/>
    </location>
</feature>
<evidence type="ECO:0000256" key="5">
    <source>
        <dbReference type="ARBA" id="ARBA00022989"/>
    </source>
</evidence>
<comment type="caution">
    <text evidence="9">The sequence shown here is derived from an EMBL/GenBank/DDBJ whole genome shotgun (WGS) entry which is preliminary data.</text>
</comment>
<evidence type="ECO:0000313" key="10">
    <source>
        <dbReference type="Proteomes" id="UP001330749"/>
    </source>
</evidence>
<dbReference type="Pfam" id="PF02133">
    <property type="entry name" value="Transp_cyt_pur"/>
    <property type="match status" value="1"/>
</dbReference>
<keyword evidence="10" id="KW-1185">Reference proteome</keyword>
<gene>
    <name evidence="9" type="ORF">P4447_10355</name>
</gene>
<evidence type="ECO:0000256" key="1">
    <source>
        <dbReference type="ARBA" id="ARBA00004141"/>
    </source>
</evidence>
<proteinExistence type="inferred from homology"/>
<feature type="transmembrane region" description="Helical" evidence="8">
    <location>
        <begin position="157"/>
        <end position="176"/>
    </location>
</feature>
<evidence type="ECO:0000256" key="8">
    <source>
        <dbReference type="SAM" id="Phobius"/>
    </source>
</evidence>
<evidence type="ECO:0000256" key="2">
    <source>
        <dbReference type="ARBA" id="ARBA00008974"/>
    </source>
</evidence>
<dbReference type="Gene3D" id="1.10.4160.10">
    <property type="entry name" value="Hydantoin permease"/>
    <property type="match status" value="1"/>
</dbReference>